<gene>
    <name evidence="3" type="ORF">A2Z21_04310</name>
</gene>
<evidence type="ECO:0000313" key="4">
    <source>
        <dbReference type="Proteomes" id="UP000179157"/>
    </source>
</evidence>
<protein>
    <recommendedName>
        <fullName evidence="2">DUF4097 domain-containing protein</fullName>
    </recommendedName>
</protein>
<feature type="transmembrane region" description="Helical" evidence="1">
    <location>
        <begin position="36"/>
        <end position="55"/>
    </location>
</feature>
<keyword evidence="1" id="KW-1133">Transmembrane helix</keyword>
<feature type="transmembrane region" description="Helical" evidence="1">
    <location>
        <begin position="12"/>
        <end position="30"/>
    </location>
</feature>
<keyword evidence="1" id="KW-0812">Transmembrane</keyword>
<dbReference type="EMBL" id="MFGX01000125">
    <property type="protein sequence ID" value="OGF52885.1"/>
    <property type="molecule type" value="Genomic_DNA"/>
</dbReference>
<dbReference type="AlphaFoldDB" id="A0A1F5UP32"/>
<evidence type="ECO:0000313" key="3">
    <source>
        <dbReference type="EMBL" id="OGF52885.1"/>
    </source>
</evidence>
<dbReference type="Pfam" id="PF13349">
    <property type="entry name" value="DUF4097"/>
    <property type="match status" value="1"/>
</dbReference>
<name>A0A1F5UP32_FRAXR</name>
<reference evidence="3 4" key="1">
    <citation type="journal article" date="2016" name="Nat. Commun.">
        <title>Thousands of microbial genomes shed light on interconnected biogeochemical processes in an aquifer system.</title>
        <authorList>
            <person name="Anantharaman K."/>
            <person name="Brown C.T."/>
            <person name="Hug L.A."/>
            <person name="Sharon I."/>
            <person name="Castelle C.J."/>
            <person name="Probst A.J."/>
            <person name="Thomas B.C."/>
            <person name="Singh A."/>
            <person name="Wilkins M.J."/>
            <person name="Karaoz U."/>
            <person name="Brodie E.L."/>
            <person name="Williams K.H."/>
            <person name="Hubbard S.S."/>
            <person name="Banfield J.F."/>
        </authorList>
    </citation>
    <scope>NUCLEOTIDE SEQUENCE [LARGE SCALE GENOMIC DNA]</scope>
    <source>
        <strain evidence="4">RBG_16_55_9</strain>
    </source>
</reference>
<organism evidence="3 4">
    <name type="scientific">Fraserbacteria sp. (strain RBG_16_55_9)</name>
    <dbReference type="NCBI Taxonomy" id="1817864"/>
    <lineage>
        <taxon>Bacteria</taxon>
        <taxon>Candidatus Fraseribacteriota</taxon>
    </lineage>
</organism>
<evidence type="ECO:0000259" key="2">
    <source>
        <dbReference type="Pfam" id="PF13349"/>
    </source>
</evidence>
<dbReference type="STRING" id="1817864.A2Z21_04310"/>
<dbReference type="InterPro" id="IPR025164">
    <property type="entry name" value="Toastrack_DUF4097"/>
</dbReference>
<dbReference type="Proteomes" id="UP000179157">
    <property type="component" value="Unassembled WGS sequence"/>
</dbReference>
<keyword evidence="1" id="KW-0472">Membrane</keyword>
<accession>A0A1F5UP32</accession>
<feature type="domain" description="DUF4097" evidence="2">
    <location>
        <begin position="168"/>
        <end position="357"/>
    </location>
</feature>
<evidence type="ECO:0000256" key="1">
    <source>
        <dbReference type="SAM" id="Phobius"/>
    </source>
</evidence>
<sequence length="358" mass="38394">MRSGAVRFGGFLIFVGVFVLSLEYVNWAAFEPAQRANFVIAGGIALLIAFGLALGSRSHFLDEFLHLLALAIGATILGLFVSGSGAGDWVSLAGPVRADKTLSFDGSFSSDAAMPSITLQLTNGDATVQTWDRESYQIIVHARARGWSQSEAEEALAKAKLQPEILDTSITFTVPREPLSLSRVEADVEVFLPKDHFYELRLETLNGSLGLTTIHATRVFLKTLNGRITLGDVTAQQSATLETLNGRISGRLATGEGTASTANGEIKLILGSVSGTYHVSALNGRIDLQVPEDPQNEIGYSISARTWSGSVTIGLPNFISSEQEQERRRVEGSTSNFTSASTKITIQANTTNGSIEIR</sequence>
<comment type="caution">
    <text evidence="3">The sequence shown here is derived from an EMBL/GenBank/DDBJ whole genome shotgun (WGS) entry which is preliminary data.</text>
</comment>
<feature type="transmembrane region" description="Helical" evidence="1">
    <location>
        <begin position="67"/>
        <end position="87"/>
    </location>
</feature>
<proteinExistence type="predicted"/>